<dbReference type="SUPFAM" id="SSF52266">
    <property type="entry name" value="SGNH hydrolase"/>
    <property type="match status" value="1"/>
</dbReference>
<protein>
    <recommendedName>
        <fullName evidence="3">GDSL-like Lipase/Acylhydrolase family protein</fullName>
    </recommendedName>
</protein>
<accession>A0A127QBP4</accession>
<dbReference type="PATRIC" id="fig|279113.9.peg.5092"/>
<dbReference type="Gene3D" id="3.40.50.1110">
    <property type="entry name" value="SGNH hydrolase"/>
    <property type="match status" value="1"/>
</dbReference>
<dbReference type="InterPro" id="IPR036514">
    <property type="entry name" value="SGNH_hydro_sf"/>
</dbReference>
<sequence length="321" mass="34857">MEELNAPDKVQRLNNLIADEELGMRQSLVLKQQLQESIDSEIAQRSQQHRAKMAILRNRDVHLRANGGAVPPKPLLLLAHGDSWFDYPLNGNALALHSTDIIAQLENMGTAHPVIMNLSHYGDSSSDEMALPKQQRLIACLQDATNWVNGKPDAILFSGGGNDIAGDKFCIFLDDAGTGGSGLDRQRFPRLLAMIEASYLDLFALRDKYAPGVPIFGHCYDFAIPNGVHPSCAGPWLLPSLTFGGWTADQGSAIVHQALTAFAATLRALAAVPANNFILVETQGTLASSDWANELHPYPDGFKKIAARFVSALGLRFPGHI</sequence>
<dbReference type="AlphaFoldDB" id="A0A127QBP4"/>
<dbReference type="GO" id="GO:0016788">
    <property type="term" value="F:hydrolase activity, acting on ester bonds"/>
    <property type="evidence" value="ECO:0007669"/>
    <property type="project" value="UniProtKB-ARBA"/>
</dbReference>
<proteinExistence type="predicted"/>
<dbReference type="EMBL" id="CP013234">
    <property type="protein sequence ID" value="AMP07431.1"/>
    <property type="molecule type" value="Genomic_DNA"/>
</dbReference>
<reference evidence="1 2" key="1">
    <citation type="submission" date="2015-11" db="EMBL/GenBank/DDBJ databases">
        <title>Exploring the genomic traits of fungus-feeding bacterial genus Collimonas.</title>
        <authorList>
            <person name="Song C."/>
            <person name="Schmidt R."/>
            <person name="de Jager V."/>
            <person name="Krzyzanowska D."/>
            <person name="Jongedijk E."/>
            <person name="Cankar K."/>
            <person name="Beekwilder J."/>
            <person name="van Veen A."/>
            <person name="de Boer W."/>
            <person name="van Veen J.A."/>
            <person name="Garbeva P."/>
        </authorList>
    </citation>
    <scope>NUCLEOTIDE SEQUENCE [LARGE SCALE GENOMIC DNA]</scope>
    <source>
        <strain evidence="1 2">Ter91</strain>
    </source>
</reference>
<dbReference type="KEGG" id="cpra:CPter91_5143"/>
<dbReference type="STRING" id="279113.CPter91_5143"/>
<dbReference type="Proteomes" id="UP000074561">
    <property type="component" value="Chromosome"/>
</dbReference>
<evidence type="ECO:0000313" key="1">
    <source>
        <dbReference type="EMBL" id="AMP07431.1"/>
    </source>
</evidence>
<evidence type="ECO:0000313" key="2">
    <source>
        <dbReference type="Proteomes" id="UP000074561"/>
    </source>
</evidence>
<name>A0A127QBP4_9BURK</name>
<gene>
    <name evidence="1" type="ORF">CPter91_5143</name>
</gene>
<organism evidence="1 2">
    <name type="scientific">Collimonas pratensis</name>
    <dbReference type="NCBI Taxonomy" id="279113"/>
    <lineage>
        <taxon>Bacteria</taxon>
        <taxon>Pseudomonadati</taxon>
        <taxon>Pseudomonadota</taxon>
        <taxon>Betaproteobacteria</taxon>
        <taxon>Burkholderiales</taxon>
        <taxon>Oxalobacteraceae</taxon>
        <taxon>Collimonas</taxon>
    </lineage>
</organism>
<evidence type="ECO:0008006" key="3">
    <source>
        <dbReference type="Google" id="ProtNLM"/>
    </source>
</evidence>